<reference evidence="3" key="1">
    <citation type="journal article" date="2021" name="Proc. Natl. Acad. Sci. U.S.A.">
        <title>Global biogeography of chemosynthetic symbionts reveals both localized and globally distributed symbiont groups. .</title>
        <authorList>
            <person name="Osvatic J.T."/>
            <person name="Wilkins L.G.E."/>
            <person name="Leibrecht L."/>
            <person name="Leray M."/>
            <person name="Zauner S."/>
            <person name="Polzin J."/>
            <person name="Camacho Y."/>
            <person name="Gros O."/>
            <person name="van Gils J.A."/>
            <person name="Eisen J.A."/>
            <person name="Petersen J.M."/>
            <person name="Yuen B."/>
        </authorList>
    </citation>
    <scope>NUCLEOTIDE SEQUENCE</scope>
    <source>
        <strain evidence="3">MAGclacostrist064TRANS</strain>
    </source>
</reference>
<dbReference type="PROSITE" id="PS50975">
    <property type="entry name" value="ATP_GRASP"/>
    <property type="match status" value="1"/>
</dbReference>
<dbReference type="AlphaFoldDB" id="A0A9E4N844"/>
<organism evidence="3 4">
    <name type="scientific">Candidatus Thiodiazotropha taylori</name>
    <dbReference type="NCBI Taxonomy" id="2792791"/>
    <lineage>
        <taxon>Bacteria</taxon>
        <taxon>Pseudomonadati</taxon>
        <taxon>Pseudomonadota</taxon>
        <taxon>Gammaproteobacteria</taxon>
        <taxon>Chromatiales</taxon>
        <taxon>Sedimenticolaceae</taxon>
        <taxon>Candidatus Thiodiazotropha</taxon>
    </lineage>
</organism>
<protein>
    <submittedName>
        <fullName evidence="3">ATP-grasp domain-containing protein</fullName>
    </submittedName>
</protein>
<sequence length="375" mass="42634">MSAALNYHQQPQIRHVLNHDIMHCTAEGVTGNHLFSGRALGISEPSDIIQLHPDLEYLWRDITAHYRRIGLHHCRQVIWNLELSQLARHTGYKPSVFYYGPHECRNWGDHAWLETVEYINSKNNFMQLARQLGIDVPATHCFQSVMEITTEWLDRFVYPCYLKAAISVSGVGIYRCETPQQLQQSLTRFEAGVPVQIQEEVIADSFLNMQYQVVGKELRRLAVSEQILDGFAHQGNRFPASFEPWESIEPMAEWLKQNGIKGIFAFDVAVSQTPNGLRFPAIECNPRFNGASYPTLIANKMGISQWCSINLSTSFNKLSQIDLQDIEYDEQTGEGVILVNWGTILVGKLMLLIAGPTAYQQELIARLKARLNPST</sequence>
<gene>
    <name evidence="3" type="ORF">JAZ07_23255</name>
</gene>
<accession>A0A9E4N844</accession>
<name>A0A9E4N844_9GAMM</name>
<dbReference type="Proteomes" id="UP000886667">
    <property type="component" value="Unassembled WGS sequence"/>
</dbReference>
<dbReference type="InterPro" id="IPR011761">
    <property type="entry name" value="ATP-grasp"/>
</dbReference>
<evidence type="ECO:0000256" key="1">
    <source>
        <dbReference type="PROSITE-ProRule" id="PRU00409"/>
    </source>
</evidence>
<evidence type="ECO:0000313" key="4">
    <source>
        <dbReference type="Proteomes" id="UP000886667"/>
    </source>
</evidence>
<comment type="caution">
    <text evidence="3">The sequence shown here is derived from an EMBL/GenBank/DDBJ whole genome shotgun (WGS) entry which is preliminary data.</text>
</comment>
<evidence type="ECO:0000259" key="2">
    <source>
        <dbReference type="PROSITE" id="PS50975"/>
    </source>
</evidence>
<dbReference type="GO" id="GO:0046872">
    <property type="term" value="F:metal ion binding"/>
    <property type="evidence" value="ECO:0007669"/>
    <property type="project" value="InterPro"/>
</dbReference>
<keyword evidence="1" id="KW-0547">Nucleotide-binding</keyword>
<evidence type="ECO:0000313" key="3">
    <source>
        <dbReference type="EMBL" id="MCG7949265.1"/>
    </source>
</evidence>
<dbReference type="SUPFAM" id="SSF56059">
    <property type="entry name" value="Glutathione synthetase ATP-binding domain-like"/>
    <property type="match status" value="1"/>
</dbReference>
<dbReference type="GO" id="GO:0005524">
    <property type="term" value="F:ATP binding"/>
    <property type="evidence" value="ECO:0007669"/>
    <property type="project" value="UniProtKB-UniRule"/>
</dbReference>
<dbReference type="Gene3D" id="3.30.470.20">
    <property type="entry name" value="ATP-grasp fold, B domain"/>
    <property type="match status" value="1"/>
</dbReference>
<proteinExistence type="predicted"/>
<feature type="domain" description="ATP-grasp" evidence="2">
    <location>
        <begin position="126"/>
        <end position="320"/>
    </location>
</feature>
<dbReference type="EMBL" id="JAEPCM010000869">
    <property type="protein sequence ID" value="MCG7949265.1"/>
    <property type="molecule type" value="Genomic_DNA"/>
</dbReference>
<keyword evidence="1" id="KW-0067">ATP-binding</keyword>